<evidence type="ECO:0000256" key="6">
    <source>
        <dbReference type="SAM" id="Phobius"/>
    </source>
</evidence>
<dbReference type="Proteomes" id="UP000567099">
    <property type="component" value="Unassembled WGS sequence"/>
</dbReference>
<dbReference type="AlphaFoldDB" id="A0A2L1C8K3"/>
<name>A0A2L1C8K3_METMI</name>
<proteinExistence type="predicted"/>
<keyword evidence="5" id="KW-0281">Fimbrium</keyword>
<evidence type="ECO:0000256" key="2">
    <source>
        <dbReference type="ARBA" id="ARBA00004561"/>
    </source>
</evidence>
<reference evidence="7" key="2">
    <citation type="submission" date="2018-02" db="EMBL/GenBank/DDBJ databases">
        <title>Complete genome sequence of the Methanococcus maripaludis type strain JJ (DSM 2067), a model for selenoprotein synthesis in Archaea.</title>
        <authorList>
            <person name="Poehlein A."/>
            <person name="Heym D."/>
            <person name="Quitzke V."/>
            <person name="Fersch J."/>
            <person name="Daniel R."/>
            <person name="Rother M."/>
        </authorList>
    </citation>
    <scope>NUCLEOTIDE SEQUENCE [LARGE SCALE GENOMIC DNA]</scope>
    <source>
        <strain evidence="7">DSM 2067</strain>
    </source>
</reference>
<keyword evidence="6" id="KW-1133">Transmembrane helix</keyword>
<evidence type="ECO:0000256" key="1">
    <source>
        <dbReference type="ARBA" id="ARBA00004241"/>
    </source>
</evidence>
<accession>A0A2L1C8K3</accession>
<evidence type="ECO:0000256" key="4">
    <source>
        <dbReference type="ARBA" id="ARBA00022525"/>
    </source>
</evidence>
<dbReference type="KEGG" id="mmad:MMJJ_02670"/>
<dbReference type="InterPro" id="IPR007166">
    <property type="entry name" value="Class3_signal_pept_motif"/>
</dbReference>
<keyword evidence="4" id="KW-0964">Secreted</keyword>
<reference evidence="8 11" key="3">
    <citation type="submission" date="2020-07" db="EMBL/GenBank/DDBJ databases">
        <title>Genomic Encyclopedia of Type Strains, Phase IV (KMG-V): Genome sequencing to study the core and pangenomes of soil and plant-associated prokaryotes.</title>
        <authorList>
            <person name="Whitman W."/>
        </authorList>
    </citation>
    <scope>NUCLEOTIDE SEQUENCE [LARGE SCALE GENOMIC DNA]</scope>
    <source>
        <strain evidence="8 11">C13</strain>
        <strain evidence="9 12">D1</strain>
    </source>
</reference>
<evidence type="ECO:0000256" key="5">
    <source>
        <dbReference type="ARBA" id="ARBA00023263"/>
    </source>
</evidence>
<gene>
    <name evidence="8" type="ORF">HNP94_001101</name>
    <name evidence="9" type="ORF">HNP96_001068</name>
    <name evidence="7" type="ORF">MMJJ_02670</name>
</gene>
<keyword evidence="6" id="KW-0472">Membrane</keyword>
<dbReference type="EMBL" id="CP026606">
    <property type="protein sequence ID" value="AVB75685.1"/>
    <property type="molecule type" value="Genomic_DNA"/>
</dbReference>
<dbReference type="GO" id="GO:0005576">
    <property type="term" value="C:extracellular region"/>
    <property type="evidence" value="ECO:0007669"/>
    <property type="project" value="UniProtKB-SubCell"/>
</dbReference>
<protein>
    <submittedName>
        <fullName evidence="7">Class III signal peptide</fullName>
    </submittedName>
</protein>
<evidence type="ECO:0000313" key="9">
    <source>
        <dbReference type="EMBL" id="MBB6497027.1"/>
    </source>
</evidence>
<feature type="transmembrane region" description="Helical" evidence="6">
    <location>
        <begin position="7"/>
        <end position="27"/>
    </location>
</feature>
<dbReference type="Proteomes" id="UP000590564">
    <property type="component" value="Unassembled WGS sequence"/>
</dbReference>
<dbReference type="GeneID" id="36101362"/>
<dbReference type="GO" id="GO:0009986">
    <property type="term" value="C:cell surface"/>
    <property type="evidence" value="ECO:0007669"/>
    <property type="project" value="UniProtKB-SubCell"/>
</dbReference>
<sequence length="198" mass="21525">MSNRGQLSIEMVILVLAVLVSGSYVALDLSKGAFETTTVNDVQESSYCGFTPDFGATSIDKALVKLTTGIININPNAAVTNNEFNATYTNTTDNTVVTYSLDNVKPNLIKNYADGTIVKVPLNETWTNFTASNIILRMKSDYVCTINGENVSMESNCFEITAPLGSDSFDFQMSAGTGAGQYYLRLVDQEVTIEFSLE</sequence>
<evidence type="ECO:0000256" key="3">
    <source>
        <dbReference type="ARBA" id="ARBA00004613"/>
    </source>
</evidence>
<evidence type="ECO:0000313" key="12">
    <source>
        <dbReference type="Proteomes" id="UP000590564"/>
    </source>
</evidence>
<organism evidence="7 10">
    <name type="scientific">Methanococcus maripaludis</name>
    <name type="common">Methanococcus deltae</name>
    <dbReference type="NCBI Taxonomy" id="39152"/>
    <lineage>
        <taxon>Archaea</taxon>
        <taxon>Methanobacteriati</taxon>
        <taxon>Methanobacteriota</taxon>
        <taxon>Methanomada group</taxon>
        <taxon>Methanococci</taxon>
        <taxon>Methanococcales</taxon>
        <taxon>Methanococcaceae</taxon>
        <taxon>Methanococcus</taxon>
    </lineage>
</organism>
<dbReference type="Pfam" id="PF04021">
    <property type="entry name" value="Class_IIIsignal"/>
    <property type="match status" value="1"/>
</dbReference>
<dbReference type="RefSeq" id="WP_104837346.1">
    <property type="nucleotide sequence ID" value="NZ_CP026606.1"/>
</dbReference>
<dbReference type="EMBL" id="JACHED010000002">
    <property type="protein sequence ID" value="MBB6497027.1"/>
    <property type="molecule type" value="Genomic_DNA"/>
</dbReference>
<dbReference type="Proteomes" id="UP000239462">
    <property type="component" value="Chromosome"/>
</dbReference>
<comment type="subcellular location">
    <subcellularLocation>
        <location evidence="1">Cell surface</location>
    </subcellularLocation>
    <subcellularLocation>
        <location evidence="2">Fimbrium</location>
    </subcellularLocation>
    <subcellularLocation>
        <location evidence="3">Secreted</location>
    </subcellularLocation>
</comment>
<evidence type="ECO:0000313" key="10">
    <source>
        <dbReference type="Proteomes" id="UP000239462"/>
    </source>
</evidence>
<evidence type="ECO:0000313" key="11">
    <source>
        <dbReference type="Proteomes" id="UP000567099"/>
    </source>
</evidence>
<dbReference type="EMBL" id="JACDUO010000001">
    <property type="protein sequence ID" value="MBA2864101.1"/>
    <property type="molecule type" value="Genomic_DNA"/>
</dbReference>
<keyword evidence="6" id="KW-0812">Transmembrane</keyword>
<evidence type="ECO:0000313" key="7">
    <source>
        <dbReference type="EMBL" id="AVB75685.1"/>
    </source>
</evidence>
<evidence type="ECO:0000313" key="8">
    <source>
        <dbReference type="EMBL" id="MBA2864101.1"/>
    </source>
</evidence>
<reference evidence="10" key="1">
    <citation type="journal article" date="2018" name="Genome Announc.">
        <title>Complete Genome Sequence of the Methanococcus maripaludis Type Strain JJ (DSM 2067), a Model for Selenoprotein Synthesis in Archaea.</title>
        <authorList>
            <person name="Poehlein A."/>
            <person name="Heym D."/>
            <person name="Quitzke V."/>
            <person name="Fersch J."/>
            <person name="Daniel R."/>
            <person name="Rother M."/>
        </authorList>
    </citation>
    <scope>NUCLEOTIDE SEQUENCE [LARGE SCALE GENOMIC DNA]</scope>
    <source>
        <strain evidence="10">DSM 2067</strain>
    </source>
</reference>